<keyword evidence="1" id="KW-0808">Transferase</keyword>
<dbReference type="PANTHER" id="PTHR34069">
    <property type="entry name" value="3-OXOACYL-[ACYL-CARRIER-PROTEIN] SYNTHASE 3"/>
    <property type="match status" value="1"/>
</dbReference>
<dbReference type="SUPFAM" id="SSF53901">
    <property type="entry name" value="Thiolase-like"/>
    <property type="match status" value="1"/>
</dbReference>
<organism evidence="5 6">
    <name type="scientific">Mycobacterium pseudoshottsii</name>
    <dbReference type="NCBI Taxonomy" id="265949"/>
    <lineage>
        <taxon>Bacteria</taxon>
        <taxon>Bacillati</taxon>
        <taxon>Actinomycetota</taxon>
        <taxon>Actinomycetes</taxon>
        <taxon>Mycobacteriales</taxon>
        <taxon>Mycobacteriaceae</taxon>
        <taxon>Mycobacterium</taxon>
        <taxon>Mycobacterium ulcerans group</taxon>
    </lineage>
</organism>
<protein>
    <submittedName>
        <fullName evidence="5">3-oxoacyl-[acyl-carrier-protein] synthase 3</fullName>
    </submittedName>
</protein>
<dbReference type="InterPro" id="IPR016039">
    <property type="entry name" value="Thiolase-like"/>
</dbReference>
<dbReference type="InterPro" id="IPR013747">
    <property type="entry name" value="ACP_syn_III_C"/>
</dbReference>
<dbReference type="GO" id="GO:0006633">
    <property type="term" value="P:fatty acid biosynthetic process"/>
    <property type="evidence" value="ECO:0007669"/>
    <property type="project" value="InterPro"/>
</dbReference>
<dbReference type="EMBL" id="AP026367">
    <property type="protein sequence ID" value="BDN83018.1"/>
    <property type="molecule type" value="Genomic_DNA"/>
</dbReference>
<proteinExistence type="predicted"/>
<dbReference type="CDD" id="cd00830">
    <property type="entry name" value="KAS_III"/>
    <property type="match status" value="1"/>
</dbReference>
<dbReference type="Proteomes" id="UP001058626">
    <property type="component" value="Chromosome"/>
</dbReference>
<name>A0A9N7QLG2_9MYCO</name>
<keyword evidence="2" id="KW-0012">Acyltransferase</keyword>
<feature type="domain" description="Beta-ketoacyl-[acyl-carrier-protein] synthase III C-terminal" evidence="3">
    <location>
        <begin position="265"/>
        <end position="348"/>
    </location>
</feature>
<evidence type="ECO:0000313" key="5">
    <source>
        <dbReference type="EMBL" id="BDN83018.1"/>
    </source>
</evidence>
<dbReference type="InterPro" id="IPR013751">
    <property type="entry name" value="ACP_syn_III_N"/>
</dbReference>
<evidence type="ECO:0000313" key="6">
    <source>
        <dbReference type="Proteomes" id="UP001058626"/>
    </source>
</evidence>
<evidence type="ECO:0000259" key="3">
    <source>
        <dbReference type="Pfam" id="PF08541"/>
    </source>
</evidence>
<dbReference type="AlphaFoldDB" id="A0A9N7QLG2"/>
<dbReference type="GO" id="GO:0004315">
    <property type="term" value="F:3-oxoacyl-[acyl-carrier-protein] synthase activity"/>
    <property type="evidence" value="ECO:0007669"/>
    <property type="project" value="InterPro"/>
</dbReference>
<accession>A0A9N7QLG2</accession>
<evidence type="ECO:0000256" key="1">
    <source>
        <dbReference type="ARBA" id="ARBA00022679"/>
    </source>
</evidence>
<dbReference type="Pfam" id="PF08541">
    <property type="entry name" value="ACP_syn_III_C"/>
    <property type="match status" value="1"/>
</dbReference>
<feature type="domain" description="Beta-ketoacyl-[acyl-carrier-protein] synthase III N-terminal" evidence="4">
    <location>
        <begin position="133"/>
        <end position="211"/>
    </location>
</feature>
<reference evidence="5" key="1">
    <citation type="submission" date="2022-06" db="EMBL/GenBank/DDBJ databases">
        <title>Complete genome sequence of Mycobacterium pseudoshottsii NJB1907-Z4.</title>
        <authorList>
            <person name="Komine T."/>
            <person name="Fukano H."/>
            <person name="Wada S."/>
        </authorList>
    </citation>
    <scope>NUCLEOTIDE SEQUENCE</scope>
    <source>
        <strain evidence="5">NJB1907-Z4</strain>
    </source>
</reference>
<evidence type="ECO:0000256" key="2">
    <source>
        <dbReference type="ARBA" id="ARBA00023315"/>
    </source>
</evidence>
<evidence type="ECO:0000259" key="4">
    <source>
        <dbReference type="Pfam" id="PF08545"/>
    </source>
</evidence>
<keyword evidence="6" id="KW-1185">Reference proteome</keyword>
<dbReference type="GO" id="GO:0044550">
    <property type="term" value="P:secondary metabolite biosynthetic process"/>
    <property type="evidence" value="ECO:0007669"/>
    <property type="project" value="TreeGrafter"/>
</dbReference>
<sequence>MEHRPECCCGCALAQMPSPPEESVPLPPTVGILGTAAFVPPRVVTNNQAGASAGIDDAWIFARTAIRTRRWADPEQATSDLAVQAAEQALANTAINAGQLGAIIVSTSTPDQPQPPTAAFVQNALHANSAYAFDTNAVCSGFLFAINTAHALAQRDSIHVLVIGADVYSRILDPTDRKTVCLFGDGAGAVVVGPTTASSRHLRIVDTELHTFTQHINLIGVPGGGSRQPLTTATLDAGQHYFHMDGRGVRDFVTTTVPEQVRKFLARHHLAVEDIDHVVMHQANGRMLDEIYSLLDLRNATCHQTIDRFGNTGSASIPITLHHAYPELHGNILCIGFGGGMAAGITLLAAASGSAGDVGAHK</sequence>
<dbReference type="NCBIfam" id="NF006829">
    <property type="entry name" value="PRK09352.1"/>
    <property type="match status" value="1"/>
</dbReference>
<dbReference type="Gene3D" id="3.40.47.10">
    <property type="match status" value="1"/>
</dbReference>
<dbReference type="PANTHER" id="PTHR34069:SF2">
    <property type="entry name" value="BETA-KETOACYL-[ACYL-CARRIER-PROTEIN] SYNTHASE III"/>
    <property type="match status" value="1"/>
</dbReference>
<dbReference type="Pfam" id="PF08545">
    <property type="entry name" value="ACP_syn_III"/>
    <property type="match status" value="1"/>
</dbReference>
<gene>
    <name evidence="5" type="primary">fabH-1</name>
    <name evidence="5" type="ORF">NJB1907Z4_C32330</name>
</gene>